<protein>
    <submittedName>
        <fullName evidence="5">ABC transporter substrate-binding protein</fullName>
    </submittedName>
</protein>
<dbReference type="Gene3D" id="3.10.105.10">
    <property type="entry name" value="Dipeptide-binding Protein, Domain 3"/>
    <property type="match status" value="1"/>
</dbReference>
<dbReference type="Proteomes" id="UP000065220">
    <property type="component" value="Chromosome"/>
</dbReference>
<feature type="domain" description="Solute-binding protein family 5" evidence="4">
    <location>
        <begin position="113"/>
        <end position="469"/>
    </location>
</feature>
<organism evidence="5 6">
    <name type="scientific">Actinomyces radicidentis</name>
    <dbReference type="NCBI Taxonomy" id="111015"/>
    <lineage>
        <taxon>Bacteria</taxon>
        <taxon>Bacillati</taxon>
        <taxon>Actinomycetota</taxon>
        <taxon>Actinomycetes</taxon>
        <taxon>Actinomycetales</taxon>
        <taxon>Actinomycetaceae</taxon>
        <taxon>Actinomyces</taxon>
    </lineage>
</organism>
<dbReference type="GO" id="GO:0015833">
    <property type="term" value="P:peptide transport"/>
    <property type="evidence" value="ECO:0007669"/>
    <property type="project" value="TreeGrafter"/>
</dbReference>
<dbReference type="STRING" id="111015.AXF14_00175"/>
<dbReference type="InterPro" id="IPR000914">
    <property type="entry name" value="SBP_5_dom"/>
</dbReference>
<dbReference type="KEGG" id="ard:AXF14_00175"/>
<evidence type="ECO:0000256" key="3">
    <source>
        <dbReference type="ARBA" id="ARBA00022729"/>
    </source>
</evidence>
<keyword evidence="6" id="KW-1185">Reference proteome</keyword>
<dbReference type="InterPro" id="IPR039424">
    <property type="entry name" value="SBP_5"/>
</dbReference>
<dbReference type="Pfam" id="PF00496">
    <property type="entry name" value="SBP_bac_5"/>
    <property type="match status" value="1"/>
</dbReference>
<name>A0A0X8JD08_ACTRD</name>
<dbReference type="PIRSF" id="PIRSF002741">
    <property type="entry name" value="MppA"/>
    <property type="match status" value="1"/>
</dbReference>
<accession>A0A0X8JD08</accession>
<dbReference type="GO" id="GO:1904680">
    <property type="term" value="F:peptide transmembrane transporter activity"/>
    <property type="evidence" value="ECO:0007669"/>
    <property type="project" value="TreeGrafter"/>
</dbReference>
<dbReference type="AlphaFoldDB" id="A0A0X8JD08"/>
<keyword evidence="2" id="KW-0813">Transport</keyword>
<sequence length="551" mass="58853">MAISSSGATRRDFIRISSTLGLAAGIAATVAACGGSDSGSSSSGASAGASGGSTAAAPINTATPNADGVIKAGISYELGTNGYDPLTTSAALTVAANWHTMEGLTELHPVTREVYAALASDLPTKVDDKTYEATLRDGAKFSDGSAVTIDDVVFSFTRVLDAANESTYASFLPFLDSVTKKDDTTVTFALKYPFTLVAERLSVVKIVPKSIVEKDQTAFDQMPTGSGPYKMTDSGAGSQQIVFERNDSYNGPYPAKAKSMTWQILPDDTTRTNSITSGTVQAIDAVPASDLASMTSPLTVAAEQSFGLLFAMFNEKSLSDVKARQAIMYAIDYDKICNTGMSGLATAATCFVQKEHPAYKKAKTVYAYDADKAKSLAKEAGLTSVKLLATDHGWFSAVRPIIRENLEAIGLTVTYDEKKSADAYSLIDADTDGKQWDVLIAPGDPSVFGNDADLLMSWWYAADTWTDQRMHWKGTDSYTTFQTGLSKAAELTGDEQLTKWHELFDTLSEEVPLYPIFHRKTPTAYSLETLTNFQPIALTGLAFLEAGSTQA</sequence>
<dbReference type="InterPro" id="IPR006311">
    <property type="entry name" value="TAT_signal"/>
</dbReference>
<evidence type="ECO:0000313" key="5">
    <source>
        <dbReference type="EMBL" id="AMD86321.1"/>
    </source>
</evidence>
<dbReference type="RefSeq" id="WP_067938912.1">
    <property type="nucleotide sequence ID" value="NZ_CAUSVG010000007.1"/>
</dbReference>
<keyword evidence="3" id="KW-0732">Signal</keyword>
<evidence type="ECO:0000256" key="1">
    <source>
        <dbReference type="ARBA" id="ARBA00005695"/>
    </source>
</evidence>
<proteinExistence type="inferred from homology"/>
<dbReference type="GO" id="GO:0043190">
    <property type="term" value="C:ATP-binding cassette (ABC) transporter complex"/>
    <property type="evidence" value="ECO:0007669"/>
    <property type="project" value="InterPro"/>
</dbReference>
<evidence type="ECO:0000256" key="2">
    <source>
        <dbReference type="ARBA" id="ARBA00022448"/>
    </source>
</evidence>
<gene>
    <name evidence="5" type="ORF">AXF14_00175</name>
</gene>
<dbReference type="OrthoDB" id="5243526at2"/>
<dbReference type="CDD" id="cd00995">
    <property type="entry name" value="PBP2_NikA_DppA_OppA_like"/>
    <property type="match status" value="1"/>
</dbReference>
<dbReference type="InterPro" id="IPR030678">
    <property type="entry name" value="Peptide/Ni-bd"/>
</dbReference>
<dbReference type="SUPFAM" id="SSF53850">
    <property type="entry name" value="Periplasmic binding protein-like II"/>
    <property type="match status" value="1"/>
</dbReference>
<dbReference type="EMBL" id="CP014228">
    <property type="protein sequence ID" value="AMD86321.1"/>
    <property type="molecule type" value="Genomic_DNA"/>
</dbReference>
<dbReference type="PANTHER" id="PTHR30290">
    <property type="entry name" value="PERIPLASMIC BINDING COMPONENT OF ABC TRANSPORTER"/>
    <property type="match status" value="1"/>
</dbReference>
<comment type="similarity">
    <text evidence="1">Belongs to the bacterial solute-binding protein 5 family.</text>
</comment>
<dbReference type="PANTHER" id="PTHR30290:SF9">
    <property type="entry name" value="OLIGOPEPTIDE-BINDING PROTEIN APPA"/>
    <property type="match status" value="1"/>
</dbReference>
<dbReference type="GO" id="GO:0042597">
    <property type="term" value="C:periplasmic space"/>
    <property type="evidence" value="ECO:0007669"/>
    <property type="project" value="UniProtKB-ARBA"/>
</dbReference>
<dbReference type="Gene3D" id="3.90.76.10">
    <property type="entry name" value="Dipeptide-binding Protein, Domain 1"/>
    <property type="match status" value="1"/>
</dbReference>
<dbReference type="PROSITE" id="PS51318">
    <property type="entry name" value="TAT"/>
    <property type="match status" value="1"/>
</dbReference>
<evidence type="ECO:0000259" key="4">
    <source>
        <dbReference type="Pfam" id="PF00496"/>
    </source>
</evidence>
<dbReference type="Gene3D" id="3.40.190.10">
    <property type="entry name" value="Periplasmic binding protein-like II"/>
    <property type="match status" value="1"/>
</dbReference>
<reference evidence="6" key="1">
    <citation type="submission" date="2016-02" db="EMBL/GenBank/DDBJ databases">
        <authorList>
            <person name="Holder M.E."/>
            <person name="Ajami N.J."/>
            <person name="Petrosino J.F."/>
        </authorList>
    </citation>
    <scope>NUCLEOTIDE SEQUENCE [LARGE SCALE GENOMIC DNA]</scope>
    <source>
        <strain evidence="6">CCUG 36733</strain>
    </source>
</reference>
<evidence type="ECO:0000313" key="6">
    <source>
        <dbReference type="Proteomes" id="UP000065220"/>
    </source>
</evidence>